<evidence type="ECO:0000256" key="3">
    <source>
        <dbReference type="SAM" id="Phobius"/>
    </source>
</evidence>
<keyword evidence="3" id="KW-0812">Transmembrane</keyword>
<comment type="subcellular location">
    <subcellularLocation>
        <location evidence="1">Cytoplasm</location>
        <location evidence="1">Cytoskeleton</location>
        <location evidence="1">Cilium axoneme</location>
    </subcellularLocation>
</comment>
<protein>
    <recommendedName>
        <fullName evidence="4">Guanylate cyclase domain-containing protein</fullName>
    </recommendedName>
</protein>
<evidence type="ECO:0000256" key="1">
    <source>
        <dbReference type="ARBA" id="ARBA00004430"/>
    </source>
</evidence>
<dbReference type="PANTHER" id="PTHR43081:SF1">
    <property type="entry name" value="ADENYLATE CYCLASE, TERMINAL-DIFFERENTIATION SPECIFIC"/>
    <property type="match status" value="1"/>
</dbReference>
<dbReference type="AlphaFoldDB" id="A0AAW1SAI5"/>
<proteinExistence type="predicted"/>
<evidence type="ECO:0000313" key="6">
    <source>
        <dbReference type="Proteomes" id="UP001438707"/>
    </source>
</evidence>
<feature type="region of interest" description="Disordered" evidence="2">
    <location>
        <begin position="596"/>
        <end position="642"/>
    </location>
</feature>
<dbReference type="EMBL" id="JALJOS010000002">
    <property type="protein sequence ID" value="KAK9843076.1"/>
    <property type="molecule type" value="Genomic_DNA"/>
</dbReference>
<dbReference type="GO" id="GO:0005930">
    <property type="term" value="C:axoneme"/>
    <property type="evidence" value="ECO:0007669"/>
    <property type="project" value="UniProtKB-SubCell"/>
</dbReference>
<feature type="domain" description="Guanylate cyclase" evidence="4">
    <location>
        <begin position="730"/>
        <end position="871"/>
    </location>
</feature>
<dbReference type="InterPro" id="IPR001054">
    <property type="entry name" value="A/G_cyclase"/>
</dbReference>
<feature type="compositionally biased region" description="Polar residues" evidence="2">
    <location>
        <begin position="566"/>
        <end position="583"/>
    </location>
</feature>
<accession>A0AAW1SAI5</accession>
<keyword evidence="6" id="KW-1185">Reference proteome</keyword>
<dbReference type="InterPro" id="IPR032675">
    <property type="entry name" value="LRR_dom_sf"/>
</dbReference>
<dbReference type="GO" id="GO:0035556">
    <property type="term" value="P:intracellular signal transduction"/>
    <property type="evidence" value="ECO:0007669"/>
    <property type="project" value="InterPro"/>
</dbReference>
<evidence type="ECO:0000313" key="5">
    <source>
        <dbReference type="EMBL" id="KAK9843076.1"/>
    </source>
</evidence>
<keyword evidence="3" id="KW-0472">Membrane</keyword>
<reference evidence="5 6" key="1">
    <citation type="journal article" date="2024" name="Nat. Commun.">
        <title>Phylogenomics reveals the evolutionary origins of lichenization in chlorophyte algae.</title>
        <authorList>
            <person name="Puginier C."/>
            <person name="Libourel C."/>
            <person name="Otte J."/>
            <person name="Skaloud P."/>
            <person name="Haon M."/>
            <person name="Grisel S."/>
            <person name="Petersen M."/>
            <person name="Berrin J.G."/>
            <person name="Delaux P.M."/>
            <person name="Dal Grande F."/>
            <person name="Keller J."/>
        </authorList>
    </citation>
    <scope>NUCLEOTIDE SEQUENCE [LARGE SCALE GENOMIC DNA]</scope>
    <source>
        <strain evidence="5 6">SAG 2145</strain>
    </source>
</reference>
<comment type="caution">
    <text evidence="5">The sequence shown here is derived from an EMBL/GenBank/DDBJ whole genome shotgun (WGS) entry which is preliminary data.</text>
</comment>
<dbReference type="Gene3D" id="3.80.10.10">
    <property type="entry name" value="Ribonuclease Inhibitor"/>
    <property type="match status" value="1"/>
</dbReference>
<feature type="compositionally biased region" description="Polar residues" evidence="2">
    <location>
        <begin position="597"/>
        <end position="624"/>
    </location>
</feature>
<dbReference type="Pfam" id="PF00211">
    <property type="entry name" value="Guanylate_cyc"/>
    <property type="match status" value="2"/>
</dbReference>
<evidence type="ECO:0000256" key="2">
    <source>
        <dbReference type="SAM" id="MobiDB-lite"/>
    </source>
</evidence>
<dbReference type="InterPro" id="IPR029787">
    <property type="entry name" value="Nucleotide_cyclase"/>
</dbReference>
<dbReference type="Proteomes" id="UP001438707">
    <property type="component" value="Unassembled WGS sequence"/>
</dbReference>
<feature type="region of interest" description="Disordered" evidence="2">
    <location>
        <begin position="564"/>
        <end position="583"/>
    </location>
</feature>
<dbReference type="PROSITE" id="PS50125">
    <property type="entry name" value="GUANYLATE_CYCLASE_2"/>
    <property type="match status" value="2"/>
</dbReference>
<dbReference type="SUPFAM" id="SSF52058">
    <property type="entry name" value="L domain-like"/>
    <property type="match status" value="1"/>
</dbReference>
<feature type="domain" description="Guanylate cyclase" evidence="4">
    <location>
        <begin position="361"/>
        <end position="506"/>
    </location>
</feature>
<organism evidence="5 6">
    <name type="scientific">Apatococcus lobatus</name>
    <dbReference type="NCBI Taxonomy" id="904363"/>
    <lineage>
        <taxon>Eukaryota</taxon>
        <taxon>Viridiplantae</taxon>
        <taxon>Chlorophyta</taxon>
        <taxon>core chlorophytes</taxon>
        <taxon>Trebouxiophyceae</taxon>
        <taxon>Chlorellales</taxon>
        <taxon>Chlorellaceae</taxon>
        <taxon>Apatococcus</taxon>
    </lineage>
</organism>
<dbReference type="GO" id="GO:0009190">
    <property type="term" value="P:cyclic nucleotide biosynthetic process"/>
    <property type="evidence" value="ECO:0007669"/>
    <property type="project" value="InterPro"/>
</dbReference>
<keyword evidence="3" id="KW-1133">Transmembrane helix</keyword>
<dbReference type="SUPFAM" id="SSF55073">
    <property type="entry name" value="Nucleotide cyclase"/>
    <property type="match status" value="2"/>
</dbReference>
<feature type="transmembrane region" description="Helical" evidence="3">
    <location>
        <begin position="296"/>
        <end position="321"/>
    </location>
</feature>
<dbReference type="PANTHER" id="PTHR43081">
    <property type="entry name" value="ADENYLATE CYCLASE, TERMINAL-DIFFERENTIATION SPECIFIC-RELATED"/>
    <property type="match status" value="1"/>
</dbReference>
<dbReference type="InterPro" id="IPR050697">
    <property type="entry name" value="Adenylyl/Guanylyl_Cyclase_3/4"/>
</dbReference>
<sequence>MDLPQQRSVLLDFLSKVAPSLNAASDTPALQRLTSLKIKVTRALAAISDNNCSAALDYSIISSSPLPWQTPNTSYCRWVGIQCCISGGSLVMKYCNDGPQSVAMITLPGSHLTGTIPNIFAALPDLQALMLHDNPGLVGILPSMPQSVATKMQMLDTRNTGISHYASCTDNGATPASPNECLPHWLWANVSEPDVPSGIAGMLCPSLDFQRAEYRRTAWTEVLRKYEPALEAEVDDFLKLRDKRVAIFQPLQYIHTDPTLYGYLGCSCLAGYDAIVSTPTPGTRKLTCVSNSRKTILTAAIAVSATIGGVLLLLVAAFLVFHKQIMTSIEQMRINRIKRRVKPGFLTDSQRQCMNLGKEVIICLTDIAGSTALWEWNAHLMEEAIQIHDTVLRRVMQDHFGHEVYTEGDSFIGAYHDPADAVAFAVNLQLAMLQADWPLGISEHPSSAEVAPQQQQGHPSDNTHVFRGLRVRAVVHSGIPSAIEKHTTTSQLTYQGTFVELAEAFSILPAGGQTLVSNQTLQLVSRQSEKTPKPVKEQAHQASGWWQLFLKPMKRRATVSGLPIGATTSLDAPQASPDSESWRVNSAAQLLASSLSNHATQTPEAKPLQSLTATPGSRSCSSQELPAAAKNPPRHKESSSHKSTLLLDMGEFRFQEFPELKLHGQPGSAALKGVNLMQILPEPLAERAGLFPLLPSMHQVSPSFFDSPASGMATFMRATRDSALPAELVTVVFCTLAKSLATSHLMELSAAEKGMMLNRFRSCVRTTLLLLGGVECQEKEGCFMLAFSTPRLAAEWAMSLQLCLFKLPAMVQAPLNSSKLMPVPAAAAAVHDRLLAKIGMAEGPMTKVCPHKATGRIDYFGQCVNRAARLQAAAFAGETVMDHHIMDQIMQDCAAHHAPSAAHNILANQNYRWLAQGHAAQDAVHVDDRLEGSRASSLEQAADLVRDVIRSQAKPAASTPTTEVAVEARFKGTYALKGITGLPLLSLLIPAEISAALQTLDPRFRYAQRSQRGKATKMIPAPATSQPQIRNMPLLDIFGLPMLPDEPCQAYPKQWQDESVMQLAFDVHAEAPAHGLPVGHCA</sequence>
<name>A0AAW1SAI5_9CHLO</name>
<dbReference type="Gene3D" id="3.30.70.1230">
    <property type="entry name" value="Nucleotide cyclase"/>
    <property type="match status" value="2"/>
</dbReference>
<gene>
    <name evidence="5" type="ORF">WJX74_006588</name>
</gene>
<evidence type="ECO:0000259" key="4">
    <source>
        <dbReference type="PROSITE" id="PS50125"/>
    </source>
</evidence>